<accession>A0A8H4ST95</accession>
<organism evidence="2 3">
    <name type="scientific">Fusarium gaditjirri</name>
    <dbReference type="NCBI Taxonomy" id="282569"/>
    <lineage>
        <taxon>Eukaryota</taxon>
        <taxon>Fungi</taxon>
        <taxon>Dikarya</taxon>
        <taxon>Ascomycota</taxon>
        <taxon>Pezizomycotina</taxon>
        <taxon>Sordariomycetes</taxon>
        <taxon>Hypocreomycetidae</taxon>
        <taxon>Hypocreales</taxon>
        <taxon>Nectriaceae</taxon>
        <taxon>Fusarium</taxon>
        <taxon>Fusarium nisikadoi species complex</taxon>
    </lineage>
</organism>
<evidence type="ECO:0000313" key="3">
    <source>
        <dbReference type="Proteomes" id="UP000604273"/>
    </source>
</evidence>
<gene>
    <name evidence="2" type="ORF">FGADI_12063</name>
</gene>
<evidence type="ECO:0000313" key="2">
    <source>
        <dbReference type="EMBL" id="KAF4945277.1"/>
    </source>
</evidence>
<dbReference type="Proteomes" id="UP000604273">
    <property type="component" value="Unassembled WGS sequence"/>
</dbReference>
<name>A0A8H4ST95_9HYPO</name>
<feature type="compositionally biased region" description="Basic and acidic residues" evidence="1">
    <location>
        <begin position="49"/>
        <end position="62"/>
    </location>
</feature>
<feature type="region of interest" description="Disordered" evidence="1">
    <location>
        <begin position="49"/>
        <end position="69"/>
    </location>
</feature>
<protein>
    <submittedName>
        <fullName evidence="2">Uncharacterized protein</fullName>
    </submittedName>
</protein>
<evidence type="ECO:0000256" key="1">
    <source>
        <dbReference type="SAM" id="MobiDB-lite"/>
    </source>
</evidence>
<sequence length="115" mass="13024">MASIGNELKELLEVYIAETKANSEKIHYRSPLPDAANFETGSFVLDTPRLEEKAKEQAEGKSRRQPVPKVPKQAWELCEGFQRYVKFDGDGESLHIVEYLSSIELVKHRVSTSSD</sequence>
<proteinExistence type="predicted"/>
<dbReference type="AlphaFoldDB" id="A0A8H4ST95"/>
<keyword evidence="3" id="KW-1185">Reference proteome</keyword>
<reference evidence="2" key="1">
    <citation type="journal article" date="2020" name="BMC Genomics">
        <title>Correction to: Identification and distribution of gene clusters required for synthesis of sphingolipid metabolism inhibitors in diverse species of the filamentous fungus Fusarium.</title>
        <authorList>
            <person name="Kim H.S."/>
            <person name="Lohmar J.M."/>
            <person name="Busman M."/>
            <person name="Brown D.W."/>
            <person name="Naumann T.A."/>
            <person name="Divon H.H."/>
            <person name="Lysoe E."/>
            <person name="Uhlig S."/>
            <person name="Proctor R.H."/>
        </authorList>
    </citation>
    <scope>NUCLEOTIDE SEQUENCE</scope>
    <source>
        <strain evidence="2">NRRL 45417</strain>
    </source>
</reference>
<comment type="caution">
    <text evidence="2">The sequence shown here is derived from an EMBL/GenBank/DDBJ whole genome shotgun (WGS) entry which is preliminary data.</text>
</comment>
<reference evidence="2" key="2">
    <citation type="submission" date="2020-05" db="EMBL/GenBank/DDBJ databases">
        <authorList>
            <person name="Kim H.-S."/>
            <person name="Proctor R.H."/>
            <person name="Brown D.W."/>
        </authorList>
    </citation>
    <scope>NUCLEOTIDE SEQUENCE</scope>
    <source>
        <strain evidence="2">NRRL 45417</strain>
    </source>
</reference>
<dbReference type="EMBL" id="JABFAI010000374">
    <property type="protein sequence ID" value="KAF4945277.1"/>
    <property type="molecule type" value="Genomic_DNA"/>
</dbReference>
<dbReference type="OrthoDB" id="5092600at2759"/>